<accession>A0A0P1BP15</accession>
<dbReference type="AlphaFoldDB" id="A0A0P1BP15"/>
<protein>
    <submittedName>
        <fullName evidence="1">Uncharacterized protein</fullName>
    </submittedName>
</protein>
<dbReference type="EMBL" id="CCYA01000270">
    <property type="protein sequence ID" value="CEH18199.1"/>
    <property type="molecule type" value="Genomic_DNA"/>
</dbReference>
<evidence type="ECO:0000313" key="2">
    <source>
        <dbReference type="Proteomes" id="UP000054845"/>
    </source>
</evidence>
<proteinExistence type="predicted"/>
<dbReference type="Proteomes" id="UP000054845">
    <property type="component" value="Unassembled WGS sequence"/>
</dbReference>
<name>A0A0P1BP15_9BASI</name>
<organism evidence="1 2">
    <name type="scientific">Ceraceosorus bombacis</name>
    <dbReference type="NCBI Taxonomy" id="401625"/>
    <lineage>
        <taxon>Eukaryota</taxon>
        <taxon>Fungi</taxon>
        <taxon>Dikarya</taxon>
        <taxon>Basidiomycota</taxon>
        <taxon>Ustilaginomycotina</taxon>
        <taxon>Exobasidiomycetes</taxon>
        <taxon>Ceraceosorales</taxon>
        <taxon>Ceraceosoraceae</taxon>
        <taxon>Ceraceosorus</taxon>
    </lineage>
</organism>
<evidence type="ECO:0000313" key="1">
    <source>
        <dbReference type="EMBL" id="CEH18199.1"/>
    </source>
</evidence>
<reference evidence="1 2" key="1">
    <citation type="submission" date="2014-09" db="EMBL/GenBank/DDBJ databases">
        <authorList>
            <person name="Magalhaes I.L.F."/>
            <person name="Oliveira U."/>
            <person name="Santos F.R."/>
            <person name="Vidigal T.H.D.A."/>
            <person name="Brescovit A.D."/>
            <person name="Santos A.J."/>
        </authorList>
    </citation>
    <scope>NUCLEOTIDE SEQUENCE [LARGE SCALE GENOMIC DNA]</scope>
</reference>
<sequence length="169" mass="19173">MKSLKKAEPSRPDALIREPWPACILRIPGPSLRHLRLTYLSSGKDRKGSLHIPVIKAWLAVHARIVISRGTQCDRLTVNPTDPPLAWFLRGLTSVLPLGIDEKFCSWFAALCTDTATASHPRPSQFRLPTCLVTLDLEHTSNKSLAKSRAIAGLWYFRFERWHVKHTWS</sequence>
<keyword evidence="2" id="KW-1185">Reference proteome</keyword>